<name>A0A9D4K9K5_DREPO</name>
<sequence>MENKDITQFEILREIDSYKQKPGGKTKTVDFFKQVSLNKQTSSRSTSLHIETPSNVNDSNLVTSDSFASSSLISESKVLTDIQYVESSSSSKEDEAPPNKMVPDVTEDFV</sequence>
<proteinExistence type="predicted"/>
<feature type="region of interest" description="Disordered" evidence="1">
    <location>
        <begin position="86"/>
        <end position="110"/>
    </location>
</feature>
<dbReference type="EMBL" id="JAIWYP010000004">
    <property type="protein sequence ID" value="KAH3835332.1"/>
    <property type="molecule type" value="Genomic_DNA"/>
</dbReference>
<protein>
    <submittedName>
        <fullName evidence="2">Uncharacterized protein</fullName>
    </submittedName>
</protein>
<gene>
    <name evidence="2" type="ORF">DPMN_108683</name>
</gene>
<evidence type="ECO:0000313" key="2">
    <source>
        <dbReference type="EMBL" id="KAH3835332.1"/>
    </source>
</evidence>
<organism evidence="2 3">
    <name type="scientific">Dreissena polymorpha</name>
    <name type="common">Zebra mussel</name>
    <name type="synonym">Mytilus polymorpha</name>
    <dbReference type="NCBI Taxonomy" id="45954"/>
    <lineage>
        <taxon>Eukaryota</taxon>
        <taxon>Metazoa</taxon>
        <taxon>Spiralia</taxon>
        <taxon>Lophotrochozoa</taxon>
        <taxon>Mollusca</taxon>
        <taxon>Bivalvia</taxon>
        <taxon>Autobranchia</taxon>
        <taxon>Heteroconchia</taxon>
        <taxon>Euheterodonta</taxon>
        <taxon>Imparidentia</taxon>
        <taxon>Neoheterodontei</taxon>
        <taxon>Myida</taxon>
        <taxon>Dreissenoidea</taxon>
        <taxon>Dreissenidae</taxon>
        <taxon>Dreissena</taxon>
    </lineage>
</organism>
<reference evidence="2" key="2">
    <citation type="submission" date="2020-11" db="EMBL/GenBank/DDBJ databases">
        <authorList>
            <person name="McCartney M.A."/>
            <person name="Auch B."/>
            <person name="Kono T."/>
            <person name="Mallez S."/>
            <person name="Becker A."/>
            <person name="Gohl D.M."/>
            <person name="Silverstein K.A.T."/>
            <person name="Koren S."/>
            <person name="Bechman K.B."/>
            <person name="Herman A."/>
            <person name="Abrahante J.E."/>
            <person name="Garbe J."/>
        </authorList>
    </citation>
    <scope>NUCLEOTIDE SEQUENCE</scope>
    <source>
        <strain evidence="2">Duluth1</strain>
        <tissue evidence="2">Whole animal</tissue>
    </source>
</reference>
<evidence type="ECO:0000256" key="1">
    <source>
        <dbReference type="SAM" id="MobiDB-lite"/>
    </source>
</evidence>
<reference evidence="2" key="1">
    <citation type="journal article" date="2019" name="bioRxiv">
        <title>The Genome of the Zebra Mussel, Dreissena polymorpha: A Resource for Invasive Species Research.</title>
        <authorList>
            <person name="McCartney M.A."/>
            <person name="Auch B."/>
            <person name="Kono T."/>
            <person name="Mallez S."/>
            <person name="Zhang Y."/>
            <person name="Obille A."/>
            <person name="Becker A."/>
            <person name="Abrahante J.E."/>
            <person name="Garbe J."/>
            <person name="Badalamenti J.P."/>
            <person name="Herman A."/>
            <person name="Mangelson H."/>
            <person name="Liachko I."/>
            <person name="Sullivan S."/>
            <person name="Sone E.D."/>
            <person name="Koren S."/>
            <person name="Silverstein K.A.T."/>
            <person name="Beckman K.B."/>
            <person name="Gohl D.M."/>
        </authorList>
    </citation>
    <scope>NUCLEOTIDE SEQUENCE</scope>
    <source>
        <strain evidence="2">Duluth1</strain>
        <tissue evidence="2">Whole animal</tissue>
    </source>
</reference>
<dbReference type="Proteomes" id="UP000828390">
    <property type="component" value="Unassembled WGS sequence"/>
</dbReference>
<accession>A0A9D4K9K5</accession>
<dbReference type="AlphaFoldDB" id="A0A9D4K9K5"/>
<evidence type="ECO:0000313" key="3">
    <source>
        <dbReference type="Proteomes" id="UP000828390"/>
    </source>
</evidence>
<comment type="caution">
    <text evidence="2">The sequence shown here is derived from an EMBL/GenBank/DDBJ whole genome shotgun (WGS) entry which is preliminary data.</text>
</comment>
<keyword evidence="3" id="KW-1185">Reference proteome</keyword>